<dbReference type="InterPro" id="IPR057326">
    <property type="entry name" value="KR_dom"/>
</dbReference>
<feature type="domain" description="Ketoreductase" evidence="10">
    <location>
        <begin position="7"/>
        <end position="185"/>
    </location>
</feature>
<evidence type="ECO:0000256" key="7">
    <source>
        <dbReference type="ARBA" id="ARBA00029989"/>
    </source>
</evidence>
<dbReference type="PRINTS" id="PR00080">
    <property type="entry name" value="SDRFAMILY"/>
</dbReference>
<dbReference type="AlphaFoldDB" id="A0A078MBB6"/>
<protein>
    <recommendedName>
        <fullName evidence="4">Diacetyl reductase [(S)-acetoin forming]</fullName>
        <ecNumber evidence="3">1.1.1.304</ecNumber>
    </recommendedName>
    <alternativeName>
        <fullName evidence="7">Acetoin(diacetyl) reductase</fullName>
    </alternativeName>
    <alternativeName>
        <fullName evidence="8">Meso-2,3-butanediol dehydrogenase</fullName>
    </alternativeName>
</protein>
<dbReference type="GO" id="GO:0008206">
    <property type="term" value="P:bile acid metabolic process"/>
    <property type="evidence" value="ECO:0007669"/>
    <property type="project" value="UniProtKB-ARBA"/>
</dbReference>
<dbReference type="InterPro" id="IPR002347">
    <property type="entry name" value="SDR_fam"/>
</dbReference>
<dbReference type="STRING" id="1461582.BN1048_01564"/>
<dbReference type="InterPro" id="IPR036291">
    <property type="entry name" value="NAD(P)-bd_dom_sf"/>
</dbReference>
<dbReference type="PRINTS" id="PR00081">
    <property type="entry name" value="GDHRDH"/>
</dbReference>
<dbReference type="EC" id="1.1.1.304" evidence="3"/>
<gene>
    <name evidence="11" type="primary">fabG3</name>
    <name evidence="11" type="ORF">BN1048_01564</name>
</gene>
<evidence type="ECO:0000256" key="8">
    <source>
        <dbReference type="ARBA" id="ARBA00031758"/>
    </source>
</evidence>
<comment type="catalytic activity">
    <reaction evidence="9">
        <text>(S)-acetoin + NAD(+) = diacetyl + NADH + H(+)</text>
        <dbReference type="Rhea" id="RHEA:27286"/>
        <dbReference type="ChEBI" id="CHEBI:15378"/>
        <dbReference type="ChEBI" id="CHEBI:15687"/>
        <dbReference type="ChEBI" id="CHEBI:16583"/>
        <dbReference type="ChEBI" id="CHEBI:57540"/>
        <dbReference type="ChEBI" id="CHEBI:57945"/>
        <dbReference type="EC" id="1.1.1.304"/>
    </reaction>
</comment>
<evidence type="ECO:0000256" key="5">
    <source>
        <dbReference type="ARBA" id="ARBA00023002"/>
    </source>
</evidence>
<evidence type="ECO:0000256" key="2">
    <source>
        <dbReference type="ARBA" id="ARBA00006484"/>
    </source>
</evidence>
<dbReference type="eggNOG" id="COG1028">
    <property type="taxonomic scope" value="Bacteria"/>
</dbReference>
<dbReference type="Pfam" id="PF13561">
    <property type="entry name" value="adh_short_C2"/>
    <property type="match status" value="1"/>
</dbReference>
<name>A0A078MBB6_9STAP</name>
<dbReference type="SUPFAM" id="SSF51735">
    <property type="entry name" value="NAD(P)-binding Rossmann-fold domains"/>
    <property type="match status" value="1"/>
</dbReference>
<accession>A0A078MBB6</accession>
<evidence type="ECO:0000313" key="12">
    <source>
        <dbReference type="Proteomes" id="UP000044136"/>
    </source>
</evidence>
<dbReference type="GO" id="GO:0052588">
    <property type="term" value="F:diacetyl reductase ((S)-acetoin forming) (NAD+) activity"/>
    <property type="evidence" value="ECO:0007669"/>
    <property type="project" value="UniProtKB-EC"/>
</dbReference>
<dbReference type="EMBL" id="CCSE01000001">
    <property type="protein sequence ID" value="CEA01996.1"/>
    <property type="molecule type" value="Genomic_DNA"/>
</dbReference>
<comment type="function">
    <text evidence="1">Catalyzes the irreversible reduction of 2,3-butanediol to (S)-acetoin in the presence of NADH.</text>
</comment>
<keyword evidence="6" id="KW-0520">NAD</keyword>
<evidence type="ECO:0000256" key="3">
    <source>
        <dbReference type="ARBA" id="ARBA00012848"/>
    </source>
</evidence>
<dbReference type="Proteomes" id="UP000044136">
    <property type="component" value="Unassembled WGS sequence"/>
</dbReference>
<keyword evidence="12" id="KW-1185">Reference proteome</keyword>
<dbReference type="Gene3D" id="3.40.50.720">
    <property type="entry name" value="NAD(P)-binding Rossmann-like Domain"/>
    <property type="match status" value="1"/>
</dbReference>
<organism evidence="11 12">
    <name type="scientific">Jeotgalicoccus saudimassiliensis</name>
    <dbReference type="NCBI Taxonomy" id="1461582"/>
    <lineage>
        <taxon>Bacteria</taxon>
        <taxon>Bacillati</taxon>
        <taxon>Bacillota</taxon>
        <taxon>Bacilli</taxon>
        <taxon>Bacillales</taxon>
        <taxon>Staphylococcaceae</taxon>
        <taxon>Jeotgalicoccus</taxon>
    </lineage>
</organism>
<dbReference type="SMART" id="SM00822">
    <property type="entry name" value="PKS_KR"/>
    <property type="match status" value="1"/>
</dbReference>
<proteinExistence type="inferred from homology"/>
<dbReference type="RefSeq" id="WP_035810027.1">
    <property type="nucleotide sequence ID" value="NZ_CCSE01000001.1"/>
</dbReference>
<evidence type="ECO:0000256" key="4">
    <source>
        <dbReference type="ARBA" id="ARBA00016110"/>
    </source>
</evidence>
<dbReference type="PANTHER" id="PTHR24321">
    <property type="entry name" value="DEHYDROGENASES, SHORT CHAIN"/>
    <property type="match status" value="1"/>
</dbReference>
<evidence type="ECO:0000259" key="10">
    <source>
        <dbReference type="SMART" id="SM00822"/>
    </source>
</evidence>
<sequence>MTKLLDKVAIVTGGARGMGESHVRRFVEEGAKVVFTDINEEVGEKLAAELGDNALFVKHDVTDEAGWQEVIEKTEAAFGPVNVLVNNAGISMSKSIFDMSVEDYKKIIDINQVSVFLGIKAVLPSMQKAEGGSIVNISSMNGIVGGAVGYTDSKFAVRGLTKAAALQVGHLGIRVNSVHPGVIETPMVTEGDAVEQIKEFAKHIPMRRMAQSEEVTNMVLFLASEESSYSTGSEFIIDGGLTAM</sequence>
<comment type="similarity">
    <text evidence="2">Belongs to the short-chain dehydrogenases/reductases (SDR) family.</text>
</comment>
<reference evidence="11 12" key="1">
    <citation type="submission" date="2014-07" db="EMBL/GenBank/DDBJ databases">
        <authorList>
            <person name="Urmite Genomes Urmite Genomes"/>
        </authorList>
    </citation>
    <scope>NUCLEOTIDE SEQUENCE [LARGE SCALE GENOMIC DNA]</scope>
    <source>
        <strain evidence="11 12">13MG44_air</strain>
    </source>
</reference>
<evidence type="ECO:0000256" key="1">
    <source>
        <dbReference type="ARBA" id="ARBA00003200"/>
    </source>
</evidence>
<evidence type="ECO:0000313" key="11">
    <source>
        <dbReference type="EMBL" id="CEA01996.1"/>
    </source>
</evidence>
<evidence type="ECO:0000256" key="6">
    <source>
        <dbReference type="ARBA" id="ARBA00023027"/>
    </source>
</evidence>
<dbReference type="NCBIfam" id="NF005559">
    <property type="entry name" value="PRK07231.1"/>
    <property type="match status" value="1"/>
</dbReference>
<evidence type="ECO:0000256" key="9">
    <source>
        <dbReference type="ARBA" id="ARBA00047315"/>
    </source>
</evidence>
<dbReference type="PANTHER" id="PTHR24321:SF8">
    <property type="entry name" value="ESTRADIOL 17-BETA-DEHYDROGENASE 8-RELATED"/>
    <property type="match status" value="1"/>
</dbReference>
<dbReference type="HOGENOM" id="CLU_010194_1_0_9"/>
<dbReference type="OrthoDB" id="9803333at2"/>
<keyword evidence="5" id="KW-0560">Oxidoreductase</keyword>
<dbReference type="FunFam" id="3.40.50.720:FF:000084">
    <property type="entry name" value="Short-chain dehydrogenase reductase"/>
    <property type="match status" value="1"/>
</dbReference>